<organism evidence="3 4">
    <name type="scientific">candidate division CSSED10-310 bacterium</name>
    <dbReference type="NCBI Taxonomy" id="2855610"/>
    <lineage>
        <taxon>Bacteria</taxon>
        <taxon>Bacteria division CSSED10-310</taxon>
    </lineage>
</organism>
<feature type="transmembrane region" description="Helical" evidence="1">
    <location>
        <begin position="20"/>
        <end position="43"/>
    </location>
</feature>
<dbReference type="EMBL" id="JBHPBY010000059">
    <property type="protein sequence ID" value="MFC1849783.1"/>
    <property type="molecule type" value="Genomic_DNA"/>
</dbReference>
<dbReference type="Pfam" id="PF00561">
    <property type="entry name" value="Abhydrolase_1"/>
    <property type="match status" value="1"/>
</dbReference>
<keyword evidence="1" id="KW-0812">Transmembrane</keyword>
<keyword evidence="1" id="KW-1133">Transmembrane helix</keyword>
<proteinExistence type="predicted"/>
<dbReference type="SUPFAM" id="SSF53474">
    <property type="entry name" value="alpha/beta-Hydrolases"/>
    <property type="match status" value="1"/>
</dbReference>
<keyword evidence="3" id="KW-0378">Hydrolase</keyword>
<dbReference type="Gene3D" id="3.40.50.1820">
    <property type="entry name" value="alpha/beta hydrolase"/>
    <property type="match status" value="1"/>
</dbReference>
<reference evidence="3 4" key="1">
    <citation type="submission" date="2024-09" db="EMBL/GenBank/DDBJ databases">
        <title>Laminarin stimulates single cell rates of sulfate reduction while oxygen inhibits transcriptomic activity in coastal marine sediment.</title>
        <authorList>
            <person name="Lindsay M."/>
            <person name="Orcutt B."/>
            <person name="Emerson D."/>
            <person name="Stepanauskas R."/>
            <person name="D'Angelo T."/>
        </authorList>
    </citation>
    <scope>NUCLEOTIDE SEQUENCE [LARGE SCALE GENOMIC DNA]</scope>
    <source>
        <strain evidence="3">SAG AM-311-K15</strain>
    </source>
</reference>
<evidence type="ECO:0000313" key="4">
    <source>
        <dbReference type="Proteomes" id="UP001594351"/>
    </source>
</evidence>
<protein>
    <submittedName>
        <fullName evidence="3">Alpha/beta fold hydrolase</fullName>
    </submittedName>
</protein>
<sequence length="357" mass="40991">MVKTGIKYSGNSSPRKKSIFIKVLIGLGALLLILIVAFSWFLLSLFSETDMAERPAYYPFKSFHARDLYYKYYDTRAQEWPVVSESKTVETSYGKTFIRISGPKNRPSLVLLPSTSATSFIWMPNIKAFSKQFRVYAVDNIYDFGRSINKRNIKSSADMMNWLDELFTALGLGNNINLIGLSFGGWLTSQYALKHPNRLTKTVWLAPAATFFEFPIEWAWRGILSALPHRYFMKKFMIEWLFEDLLKKNDASSLQQLEKFVDDAMMGLKCYKFRMPITPNVLSDSDLQHVKPPTLVLIGENEKLYSAHKVVERLKTTAPQIKIEIIPNAGHDLTIVQTEMVNSKILDFLLCHDRGPR</sequence>
<keyword evidence="1" id="KW-0472">Membrane</keyword>
<dbReference type="InterPro" id="IPR050266">
    <property type="entry name" value="AB_hydrolase_sf"/>
</dbReference>
<dbReference type="InterPro" id="IPR000073">
    <property type="entry name" value="AB_hydrolase_1"/>
</dbReference>
<comment type="caution">
    <text evidence="3">The sequence shown here is derived from an EMBL/GenBank/DDBJ whole genome shotgun (WGS) entry which is preliminary data.</text>
</comment>
<dbReference type="InterPro" id="IPR029058">
    <property type="entry name" value="AB_hydrolase_fold"/>
</dbReference>
<dbReference type="Proteomes" id="UP001594351">
    <property type="component" value="Unassembled WGS sequence"/>
</dbReference>
<keyword evidence="4" id="KW-1185">Reference proteome</keyword>
<evidence type="ECO:0000256" key="1">
    <source>
        <dbReference type="SAM" id="Phobius"/>
    </source>
</evidence>
<evidence type="ECO:0000259" key="2">
    <source>
        <dbReference type="Pfam" id="PF00561"/>
    </source>
</evidence>
<accession>A0ABV6YUC3</accession>
<dbReference type="PANTHER" id="PTHR43798:SF27">
    <property type="entry name" value="HYDROLASE ALPHA_BETA HYDROLASE FOLD FAMILY"/>
    <property type="match status" value="1"/>
</dbReference>
<gene>
    <name evidence="3" type="ORF">ACFL27_06205</name>
</gene>
<name>A0ABV6YUC3_UNCC1</name>
<feature type="domain" description="AB hydrolase-1" evidence="2">
    <location>
        <begin position="107"/>
        <end position="333"/>
    </location>
</feature>
<dbReference type="GO" id="GO:0016787">
    <property type="term" value="F:hydrolase activity"/>
    <property type="evidence" value="ECO:0007669"/>
    <property type="project" value="UniProtKB-KW"/>
</dbReference>
<evidence type="ECO:0000313" key="3">
    <source>
        <dbReference type="EMBL" id="MFC1849783.1"/>
    </source>
</evidence>
<dbReference type="PANTHER" id="PTHR43798">
    <property type="entry name" value="MONOACYLGLYCEROL LIPASE"/>
    <property type="match status" value="1"/>
</dbReference>